<dbReference type="GO" id="GO:0007189">
    <property type="term" value="P:adenylate cyclase-activating G protein-coupled receptor signaling pathway"/>
    <property type="evidence" value="ECO:0007669"/>
    <property type="project" value="TreeGrafter"/>
</dbReference>
<dbReference type="Pfam" id="PF11970">
    <property type="entry name" value="GPR_Gpa2_C"/>
    <property type="match status" value="1"/>
</dbReference>
<accession>A0A8K0JB66</accession>
<feature type="chain" id="PRO_5035449915" evidence="7">
    <location>
        <begin position="19"/>
        <end position="505"/>
    </location>
</feature>
<feature type="transmembrane region" description="Helical" evidence="6">
    <location>
        <begin position="34"/>
        <end position="56"/>
    </location>
</feature>
<sequence>MLKTLWLVLLPATQLVRGAIPSDSSLCQISGYFLSVGIEACDLAVLLIAAHTALYIFRGRTGLYPYRFLAYTVVAILSLTLASLAFLNNPAFVNSGPYCYLPRHPGWTSRALSWVPRYVVVSTIMLTYTCIYTYVRCVMTKSGKPLPGRFRDAAEPRLDHGPHGLQKPFLSQTPPIAYHGLIPPTPPCDRGKSDKALLWTARLSLPQPCHQNGRSGVLSPIAWQSNETTDIRLKSLPLSTVSPCAVCKNGGPSETFDSYVFPCPSGGRERLVSTSSSTTGSAQQETSQQPISSADLGRQHQFGLILDGQRPEDSNHEAVLPQLMLSPTTLNATGMPRVRDKIRRQLGQLFVYPLVYMTGWLIPFISHVVGSDKTGRPFWLVLASLISLCTQGLADSVVFLVMEKPWRYWTRDDVTACCCFWWSKQSYMKGAGIKVGRTREEMLIDGTIARRRRDRERAERRLGSAGCGPKSRNWWDHTLVEIDESNDEDAEAEAQVEAQAANSMG</sequence>
<evidence type="ECO:0000313" key="11">
    <source>
        <dbReference type="Proteomes" id="UP000811619"/>
    </source>
</evidence>
<feature type="compositionally biased region" description="Low complexity" evidence="5">
    <location>
        <begin position="495"/>
        <end position="505"/>
    </location>
</feature>
<feature type="domain" description="G protein-coupled receptor GPR1/2/3 C-terminal" evidence="9">
    <location>
        <begin position="339"/>
        <end position="408"/>
    </location>
</feature>
<keyword evidence="3 6" id="KW-1133">Transmembrane helix</keyword>
<dbReference type="AlphaFoldDB" id="A0A8K0JB66"/>
<feature type="region of interest" description="Disordered" evidence="5">
    <location>
        <begin position="270"/>
        <end position="293"/>
    </location>
</feature>
<reference evidence="10" key="1">
    <citation type="journal article" date="2020" name="bioRxiv">
        <title>Whole genome comparisons of ergot fungi reveals the divergence and evolution of species within the genus Claviceps are the result of varying mechanisms driving genome evolution and host range expansion.</title>
        <authorList>
            <person name="Wyka S.A."/>
            <person name="Mondo S.J."/>
            <person name="Liu M."/>
            <person name="Dettman J."/>
            <person name="Nalam V."/>
            <person name="Broders K.D."/>
        </authorList>
    </citation>
    <scope>NUCLEOTIDE SEQUENCE</scope>
    <source>
        <strain evidence="10">CCC 489</strain>
    </source>
</reference>
<keyword evidence="11" id="KW-1185">Reference proteome</keyword>
<comment type="subcellular location">
    <subcellularLocation>
        <location evidence="1">Membrane</location>
        <topology evidence="1">Multi-pass membrane protein</topology>
    </subcellularLocation>
</comment>
<evidence type="ECO:0000259" key="8">
    <source>
        <dbReference type="Pfam" id="PF11710"/>
    </source>
</evidence>
<dbReference type="Pfam" id="PF11710">
    <property type="entry name" value="Git3"/>
    <property type="match status" value="1"/>
</dbReference>
<evidence type="ECO:0000256" key="5">
    <source>
        <dbReference type="SAM" id="MobiDB-lite"/>
    </source>
</evidence>
<dbReference type="InterPro" id="IPR023041">
    <property type="entry name" value="Glucose_rcpt_Git3-like_N"/>
</dbReference>
<dbReference type="PANTHER" id="PTHR23112">
    <property type="entry name" value="G PROTEIN-COUPLED RECEPTOR 157-RELATED"/>
    <property type="match status" value="1"/>
</dbReference>
<evidence type="ECO:0000256" key="7">
    <source>
        <dbReference type="SAM" id="SignalP"/>
    </source>
</evidence>
<evidence type="ECO:0000259" key="9">
    <source>
        <dbReference type="Pfam" id="PF11970"/>
    </source>
</evidence>
<evidence type="ECO:0000313" key="10">
    <source>
        <dbReference type="EMBL" id="KAG5929121.1"/>
    </source>
</evidence>
<evidence type="ECO:0000256" key="4">
    <source>
        <dbReference type="ARBA" id="ARBA00023136"/>
    </source>
</evidence>
<comment type="caution">
    <text evidence="10">The sequence shown here is derived from an EMBL/GenBank/DDBJ whole genome shotgun (WGS) entry which is preliminary data.</text>
</comment>
<dbReference type="Proteomes" id="UP000811619">
    <property type="component" value="Unassembled WGS sequence"/>
</dbReference>
<keyword evidence="2 6" id="KW-0812">Transmembrane</keyword>
<feature type="compositionally biased region" description="Low complexity" evidence="5">
    <location>
        <begin position="273"/>
        <end position="289"/>
    </location>
</feature>
<protein>
    <submittedName>
        <fullName evidence="10">Uncharacterized protein</fullName>
    </submittedName>
</protein>
<dbReference type="EMBL" id="SRPY01000077">
    <property type="protein sequence ID" value="KAG5929121.1"/>
    <property type="molecule type" value="Genomic_DNA"/>
</dbReference>
<dbReference type="PANTHER" id="PTHR23112:SF37">
    <property type="entry name" value="G PROTEIN-COUPLED RECEPTOR GPR1"/>
    <property type="match status" value="1"/>
</dbReference>
<dbReference type="OrthoDB" id="5368598at2759"/>
<feature type="transmembrane region" description="Helical" evidence="6">
    <location>
        <begin position="349"/>
        <end position="366"/>
    </location>
</feature>
<feature type="signal peptide" evidence="7">
    <location>
        <begin position="1"/>
        <end position="18"/>
    </location>
</feature>
<feature type="domain" description="Glucose receptor Git3-like N-terminal" evidence="8">
    <location>
        <begin position="1"/>
        <end position="138"/>
    </location>
</feature>
<evidence type="ECO:0000256" key="6">
    <source>
        <dbReference type="SAM" id="Phobius"/>
    </source>
</evidence>
<evidence type="ECO:0000256" key="2">
    <source>
        <dbReference type="ARBA" id="ARBA00022692"/>
    </source>
</evidence>
<feature type="transmembrane region" description="Helical" evidence="6">
    <location>
        <begin position="115"/>
        <end position="135"/>
    </location>
</feature>
<evidence type="ECO:0000256" key="3">
    <source>
        <dbReference type="ARBA" id="ARBA00022989"/>
    </source>
</evidence>
<organism evidence="10 11">
    <name type="scientific">Claviceps africana</name>
    <dbReference type="NCBI Taxonomy" id="83212"/>
    <lineage>
        <taxon>Eukaryota</taxon>
        <taxon>Fungi</taxon>
        <taxon>Dikarya</taxon>
        <taxon>Ascomycota</taxon>
        <taxon>Pezizomycotina</taxon>
        <taxon>Sordariomycetes</taxon>
        <taxon>Hypocreomycetidae</taxon>
        <taxon>Hypocreales</taxon>
        <taxon>Clavicipitaceae</taxon>
        <taxon>Claviceps</taxon>
    </lineage>
</organism>
<proteinExistence type="predicted"/>
<name>A0A8K0JB66_9HYPO</name>
<gene>
    <name evidence="10" type="ORF">E4U42_007025</name>
</gene>
<dbReference type="GO" id="GO:0004930">
    <property type="term" value="F:G protein-coupled receptor activity"/>
    <property type="evidence" value="ECO:0007669"/>
    <property type="project" value="TreeGrafter"/>
</dbReference>
<feature type="region of interest" description="Disordered" evidence="5">
    <location>
        <begin position="486"/>
        <end position="505"/>
    </location>
</feature>
<keyword evidence="7" id="KW-0732">Signal</keyword>
<keyword evidence="4 6" id="KW-0472">Membrane</keyword>
<evidence type="ECO:0000256" key="1">
    <source>
        <dbReference type="ARBA" id="ARBA00004141"/>
    </source>
</evidence>
<feature type="transmembrane region" description="Helical" evidence="6">
    <location>
        <begin position="378"/>
        <end position="401"/>
    </location>
</feature>
<dbReference type="InterPro" id="IPR022596">
    <property type="entry name" value="GPR1/2/3_C"/>
</dbReference>
<dbReference type="GO" id="GO:0005886">
    <property type="term" value="C:plasma membrane"/>
    <property type="evidence" value="ECO:0007669"/>
    <property type="project" value="TreeGrafter"/>
</dbReference>
<dbReference type="SUPFAM" id="SSF81321">
    <property type="entry name" value="Family A G protein-coupled receptor-like"/>
    <property type="match status" value="1"/>
</dbReference>
<feature type="transmembrane region" description="Helical" evidence="6">
    <location>
        <begin position="68"/>
        <end position="87"/>
    </location>
</feature>